<feature type="compositionally biased region" description="Basic and acidic residues" evidence="1">
    <location>
        <begin position="213"/>
        <end position="222"/>
    </location>
</feature>
<name>A0AAD4CXN3_ASPNN</name>
<reference evidence="3" key="2">
    <citation type="submission" date="2020-02" db="EMBL/GenBank/DDBJ databases">
        <authorList>
            <person name="Gilchrist C.L.M."/>
            <person name="Chooi Y.-H."/>
        </authorList>
    </citation>
    <scope>NUCLEOTIDE SEQUENCE</scope>
    <source>
        <strain evidence="3">MST-FP2251</strain>
    </source>
</reference>
<feature type="compositionally biased region" description="Low complexity" evidence="1">
    <location>
        <begin position="182"/>
        <end position="197"/>
    </location>
</feature>
<keyword evidence="2" id="KW-0472">Membrane</keyword>
<evidence type="ECO:0000256" key="2">
    <source>
        <dbReference type="SAM" id="Phobius"/>
    </source>
</evidence>
<gene>
    <name evidence="3" type="ORF">FE257_006507</name>
</gene>
<dbReference type="EMBL" id="VCAU01000003">
    <property type="protein sequence ID" value="KAF9894619.1"/>
    <property type="molecule type" value="Genomic_DNA"/>
</dbReference>
<evidence type="ECO:0000313" key="3">
    <source>
        <dbReference type="EMBL" id="KAF9894619.1"/>
    </source>
</evidence>
<sequence length="235" mass="25869">MTDNRVCYKPGGTVEPDQVPCSSDEYTSCCEADSICLENGFCLPTSQPYVLKRGGCTNAKWDKGCPEHCNEINGPYWLQWENNQNKQHTYCCTWFGTTTNRSYGCDGMSTFTLPDTGVLFGRALLQNVSSFDSAPESTSSSSSHDIALGVGLGVPLGTLMVGCLSWALWERRKRKKNEEESTTTTNSSSAAAATTENGTGDLQDYGYPYGTRMNKDPVEMDRNPVPVQEIMGRER</sequence>
<evidence type="ECO:0000313" key="4">
    <source>
        <dbReference type="Proteomes" id="UP001194746"/>
    </source>
</evidence>
<dbReference type="Proteomes" id="UP001194746">
    <property type="component" value="Unassembled WGS sequence"/>
</dbReference>
<feature type="transmembrane region" description="Helical" evidence="2">
    <location>
        <begin position="146"/>
        <end position="169"/>
    </location>
</feature>
<protein>
    <submittedName>
        <fullName evidence="3">Uncharacterized protein</fullName>
    </submittedName>
</protein>
<keyword evidence="2" id="KW-0812">Transmembrane</keyword>
<evidence type="ECO:0000256" key="1">
    <source>
        <dbReference type="SAM" id="MobiDB-lite"/>
    </source>
</evidence>
<feature type="region of interest" description="Disordered" evidence="1">
    <location>
        <begin position="174"/>
        <end position="235"/>
    </location>
</feature>
<proteinExistence type="predicted"/>
<organism evidence="3 4">
    <name type="scientific">Aspergillus nanangensis</name>
    <dbReference type="NCBI Taxonomy" id="2582783"/>
    <lineage>
        <taxon>Eukaryota</taxon>
        <taxon>Fungi</taxon>
        <taxon>Dikarya</taxon>
        <taxon>Ascomycota</taxon>
        <taxon>Pezizomycotina</taxon>
        <taxon>Eurotiomycetes</taxon>
        <taxon>Eurotiomycetidae</taxon>
        <taxon>Eurotiales</taxon>
        <taxon>Aspergillaceae</taxon>
        <taxon>Aspergillus</taxon>
        <taxon>Aspergillus subgen. Circumdati</taxon>
    </lineage>
</organism>
<keyword evidence="4" id="KW-1185">Reference proteome</keyword>
<comment type="caution">
    <text evidence="3">The sequence shown here is derived from an EMBL/GenBank/DDBJ whole genome shotgun (WGS) entry which is preliminary data.</text>
</comment>
<accession>A0AAD4CXN3</accession>
<dbReference type="AlphaFoldDB" id="A0AAD4CXN3"/>
<keyword evidence="2" id="KW-1133">Transmembrane helix</keyword>
<reference evidence="3" key="1">
    <citation type="journal article" date="2019" name="Beilstein J. Org. Chem.">
        <title>Nanangenines: drimane sesquiterpenoids as the dominant metabolite cohort of a novel Australian fungus, Aspergillus nanangensis.</title>
        <authorList>
            <person name="Lacey H.J."/>
            <person name="Gilchrist C.L.M."/>
            <person name="Crombie A."/>
            <person name="Kalaitzis J.A."/>
            <person name="Vuong D."/>
            <person name="Rutledge P.J."/>
            <person name="Turner P."/>
            <person name="Pitt J.I."/>
            <person name="Lacey E."/>
            <person name="Chooi Y.H."/>
            <person name="Piggott A.M."/>
        </authorList>
    </citation>
    <scope>NUCLEOTIDE SEQUENCE</scope>
    <source>
        <strain evidence="3">MST-FP2251</strain>
    </source>
</reference>